<dbReference type="Gene3D" id="1.10.1660.10">
    <property type="match status" value="1"/>
</dbReference>
<dbReference type="InterPro" id="IPR016143">
    <property type="entry name" value="Citrate_synth-like_sm_a-sub"/>
</dbReference>
<gene>
    <name evidence="7" type="ORF">B0G62_11741</name>
</gene>
<keyword evidence="8" id="KW-1185">Reference proteome</keyword>
<dbReference type="InterPro" id="IPR041657">
    <property type="entry name" value="HTH_17"/>
</dbReference>
<dbReference type="EC" id="2.3.3.16" evidence="3"/>
<dbReference type="SUPFAM" id="SSF48256">
    <property type="entry name" value="Citrate synthase"/>
    <property type="match status" value="1"/>
</dbReference>
<dbReference type="PANTHER" id="PTHR11739:SF4">
    <property type="entry name" value="CITRATE SYNTHASE, PEROXISOMAL"/>
    <property type="match status" value="1"/>
</dbReference>
<evidence type="ECO:0000256" key="4">
    <source>
        <dbReference type="ARBA" id="ARBA00022679"/>
    </source>
</evidence>
<feature type="region of interest" description="Disordered" evidence="5">
    <location>
        <begin position="407"/>
        <end position="437"/>
    </location>
</feature>
<dbReference type="Gene3D" id="1.10.580.10">
    <property type="entry name" value="Citrate Synthase, domain 1"/>
    <property type="match status" value="2"/>
</dbReference>
<proteinExistence type="inferred from homology"/>
<dbReference type="Proteomes" id="UP000237381">
    <property type="component" value="Unassembled WGS sequence"/>
</dbReference>
<dbReference type="PRINTS" id="PR00143">
    <property type="entry name" value="CITRTSNTHASE"/>
</dbReference>
<organism evidence="7 8">
    <name type="scientific">Paraburkholderia eburnea</name>
    <dbReference type="NCBI Taxonomy" id="1189126"/>
    <lineage>
        <taxon>Bacteria</taxon>
        <taxon>Pseudomonadati</taxon>
        <taxon>Pseudomonadota</taxon>
        <taxon>Betaproteobacteria</taxon>
        <taxon>Burkholderiales</taxon>
        <taxon>Burkholderiaceae</taxon>
        <taxon>Paraburkholderia</taxon>
    </lineage>
</organism>
<dbReference type="GO" id="GO:0005975">
    <property type="term" value="P:carbohydrate metabolic process"/>
    <property type="evidence" value="ECO:0007669"/>
    <property type="project" value="TreeGrafter"/>
</dbReference>
<evidence type="ECO:0000256" key="5">
    <source>
        <dbReference type="SAM" id="MobiDB-lite"/>
    </source>
</evidence>
<dbReference type="PANTHER" id="PTHR11739">
    <property type="entry name" value="CITRATE SYNTHASE"/>
    <property type="match status" value="1"/>
</dbReference>
<evidence type="ECO:0000256" key="3">
    <source>
        <dbReference type="ARBA" id="ARBA00012972"/>
    </source>
</evidence>
<dbReference type="Pfam" id="PF12728">
    <property type="entry name" value="HTH_17"/>
    <property type="match status" value="1"/>
</dbReference>
<dbReference type="InterPro" id="IPR016142">
    <property type="entry name" value="Citrate_synth-like_lrg_a-sub"/>
</dbReference>
<dbReference type="InterPro" id="IPR002020">
    <property type="entry name" value="Citrate_synthase"/>
</dbReference>
<feature type="domain" description="Helix-turn-helix" evidence="6">
    <location>
        <begin position="20"/>
        <end position="70"/>
    </location>
</feature>
<protein>
    <recommendedName>
        <fullName evidence="3">citrate synthase (unknown stereospecificity)</fullName>
        <ecNumber evidence="3">2.3.3.16</ecNumber>
    </recommendedName>
</protein>
<dbReference type="GO" id="GO:0036440">
    <property type="term" value="F:citrate synthase activity"/>
    <property type="evidence" value="ECO:0007669"/>
    <property type="project" value="UniProtKB-EC"/>
</dbReference>
<keyword evidence="4" id="KW-0808">Transferase</keyword>
<dbReference type="InterPro" id="IPR036969">
    <property type="entry name" value="Citrate_synthase_sf"/>
</dbReference>
<comment type="caution">
    <text evidence="7">The sequence shown here is derived from an EMBL/GenBank/DDBJ whole genome shotgun (WGS) entry which is preliminary data.</text>
</comment>
<dbReference type="Pfam" id="PF00285">
    <property type="entry name" value="Citrate_synt"/>
    <property type="match status" value="1"/>
</dbReference>
<evidence type="ECO:0000256" key="1">
    <source>
        <dbReference type="ARBA" id="ARBA00004751"/>
    </source>
</evidence>
<dbReference type="GO" id="GO:0005829">
    <property type="term" value="C:cytosol"/>
    <property type="evidence" value="ECO:0007669"/>
    <property type="project" value="TreeGrafter"/>
</dbReference>
<dbReference type="Gene3D" id="1.10.230.10">
    <property type="entry name" value="Cytochrome P450-Terp, domain 2"/>
    <property type="match status" value="1"/>
</dbReference>
<reference evidence="7 8" key="1">
    <citation type="submission" date="2018-01" db="EMBL/GenBank/DDBJ databases">
        <title>Genomic Encyclopedia of Type Strains, Phase III (KMG-III): the genomes of soil and plant-associated and newly described type strains.</title>
        <authorList>
            <person name="Whitman W."/>
        </authorList>
    </citation>
    <scope>NUCLEOTIDE SEQUENCE [LARGE SCALE GENOMIC DNA]</scope>
    <source>
        <strain evidence="7 8">JCM 18070</strain>
    </source>
</reference>
<evidence type="ECO:0000259" key="6">
    <source>
        <dbReference type="Pfam" id="PF12728"/>
    </source>
</evidence>
<dbReference type="CDD" id="cd06102">
    <property type="entry name" value="citrate_synt_like_2"/>
    <property type="match status" value="1"/>
</dbReference>
<sequence>MLIAIRRNRRRIANLIMPTYLTSTEAAARLGVSRQTLYAYVSRGLLRAESDPVSRESRYLATDVERLAADRARGRKPKEVARAALDWGAPVLESAITLIENGRLSYRGVDALDLASRASLEEVAALLWQCDESAAFTPRAPQAPAVLKALLKHYRDQRAEAAMLPLFAVASEDAPTAIWQRNADRQAQGCGDLVRLLAACLLGTAPDTAPLHEQCAHAWGVGKTGADLICMALVLCADHELNASSFTARCVASTDASLRSVVIGGLAGLSGGRHGATTGRCEALWDELDANSPADAERKLHERLARGDDLPGFGHPLYPDGDVRAAWLLARVLPRHPKWQKLIDLGSSLVGQQPSLDLALVALRRHLGLPVGAAFGLFALGRSVGWIAHGLEQRQNPHLIRPRAVYTGARPPASDAGTPRAGTRRHNSKAQHNSVPAPDMFTSWFKIT</sequence>
<evidence type="ECO:0000313" key="7">
    <source>
        <dbReference type="EMBL" id="POR47667.1"/>
    </source>
</evidence>
<dbReference type="AlphaFoldDB" id="A0A2S4LZ13"/>
<evidence type="ECO:0000256" key="2">
    <source>
        <dbReference type="ARBA" id="ARBA00010566"/>
    </source>
</evidence>
<dbReference type="UniPathway" id="UPA00223">
    <property type="reaction ID" value="UER00717"/>
</dbReference>
<dbReference type="EMBL" id="PQGA01000017">
    <property type="protein sequence ID" value="POR47667.1"/>
    <property type="molecule type" value="Genomic_DNA"/>
</dbReference>
<comment type="pathway">
    <text evidence="1">Carbohydrate metabolism; tricarboxylic acid cycle; isocitrate from oxaloacetate: step 1/2.</text>
</comment>
<comment type="similarity">
    <text evidence="2">Belongs to the citrate synthase family.</text>
</comment>
<dbReference type="GO" id="GO:0006099">
    <property type="term" value="P:tricarboxylic acid cycle"/>
    <property type="evidence" value="ECO:0007669"/>
    <property type="project" value="UniProtKB-UniPathway"/>
</dbReference>
<evidence type="ECO:0000313" key="8">
    <source>
        <dbReference type="Proteomes" id="UP000237381"/>
    </source>
</evidence>
<accession>A0A2S4LZ13</accession>
<name>A0A2S4LZ13_9BURK</name>